<dbReference type="AlphaFoldDB" id="A0A085NAG1"/>
<name>A0A085NAG1_9BILA</name>
<keyword evidence="3" id="KW-1185">Reference proteome</keyword>
<evidence type="ECO:0000313" key="2">
    <source>
        <dbReference type="EMBL" id="KFD66457.1"/>
    </source>
</evidence>
<organism evidence="2">
    <name type="scientific">Trichuris suis</name>
    <name type="common">pig whipworm</name>
    <dbReference type="NCBI Taxonomy" id="68888"/>
    <lineage>
        <taxon>Eukaryota</taxon>
        <taxon>Metazoa</taxon>
        <taxon>Ecdysozoa</taxon>
        <taxon>Nematoda</taxon>
        <taxon>Enoplea</taxon>
        <taxon>Dorylaimia</taxon>
        <taxon>Trichinellida</taxon>
        <taxon>Trichuridae</taxon>
        <taxon>Trichuris</taxon>
    </lineage>
</organism>
<evidence type="ECO:0000313" key="3">
    <source>
        <dbReference type="Proteomes" id="UP000030764"/>
    </source>
</evidence>
<protein>
    <submittedName>
        <fullName evidence="2">Uncharacterized protein</fullName>
    </submittedName>
</protein>
<sequence length="73" mass="8121">MSLRRRDATAVVGKIDVIIIRRSSLGQMVRTGTLLLLLTGHITISLSRRSKVAFVASWWRRRGSENAQDGTIA</sequence>
<reference evidence="2 3" key="1">
    <citation type="journal article" date="2014" name="Nat. Genet.">
        <title>Genome and transcriptome of the porcine whipworm Trichuris suis.</title>
        <authorList>
            <person name="Jex A.R."/>
            <person name="Nejsum P."/>
            <person name="Schwarz E.M."/>
            <person name="Hu L."/>
            <person name="Young N.D."/>
            <person name="Hall R.S."/>
            <person name="Korhonen P.K."/>
            <person name="Liao S."/>
            <person name="Thamsborg S."/>
            <person name="Xia J."/>
            <person name="Xu P."/>
            <person name="Wang S."/>
            <person name="Scheerlinck J.P."/>
            <person name="Hofmann A."/>
            <person name="Sternberg P.W."/>
            <person name="Wang J."/>
            <person name="Gasser R.B."/>
        </authorList>
    </citation>
    <scope>NUCLEOTIDE SEQUENCE [LARGE SCALE GENOMIC DNA]</scope>
    <source>
        <strain evidence="2">DCEP-RM93F</strain>
        <strain evidence="1">DCEP-RM93M</strain>
    </source>
</reference>
<gene>
    <name evidence="1" type="ORF">M513_05691</name>
    <name evidence="2" type="ORF">M514_05691</name>
</gene>
<dbReference type="EMBL" id="KL367524">
    <property type="protein sequence ID" value="KFD66457.1"/>
    <property type="molecule type" value="Genomic_DNA"/>
</dbReference>
<evidence type="ECO:0000313" key="1">
    <source>
        <dbReference type="EMBL" id="KFD53427.1"/>
    </source>
</evidence>
<dbReference type="EMBL" id="KL363217">
    <property type="protein sequence ID" value="KFD53427.1"/>
    <property type="molecule type" value="Genomic_DNA"/>
</dbReference>
<dbReference type="Proteomes" id="UP000030758">
    <property type="component" value="Unassembled WGS sequence"/>
</dbReference>
<accession>A0A085NAG1</accession>
<dbReference type="Proteomes" id="UP000030764">
    <property type="component" value="Unassembled WGS sequence"/>
</dbReference>
<proteinExistence type="predicted"/>